<name>A0A0L7LRE2_OPEBR</name>
<gene>
    <name evidence="5" type="ORF">OBRU01_03516</name>
</gene>
<keyword evidence="4" id="KW-0663">Pyridoxal phosphate</keyword>
<organism evidence="5 6">
    <name type="scientific">Operophtera brumata</name>
    <name type="common">Winter moth</name>
    <name type="synonym">Phalaena brumata</name>
    <dbReference type="NCBI Taxonomy" id="104452"/>
    <lineage>
        <taxon>Eukaryota</taxon>
        <taxon>Metazoa</taxon>
        <taxon>Ecdysozoa</taxon>
        <taxon>Arthropoda</taxon>
        <taxon>Hexapoda</taxon>
        <taxon>Insecta</taxon>
        <taxon>Pterygota</taxon>
        <taxon>Neoptera</taxon>
        <taxon>Endopterygota</taxon>
        <taxon>Lepidoptera</taxon>
        <taxon>Glossata</taxon>
        <taxon>Ditrysia</taxon>
        <taxon>Geometroidea</taxon>
        <taxon>Geometridae</taxon>
        <taxon>Larentiinae</taxon>
        <taxon>Operophtera</taxon>
    </lineage>
</organism>
<dbReference type="AlphaFoldDB" id="A0A0L7LRE2"/>
<evidence type="ECO:0000256" key="2">
    <source>
        <dbReference type="ARBA" id="ARBA00022576"/>
    </source>
</evidence>
<protein>
    <submittedName>
        <fullName evidence="5">Putative Kynurenine/alpha-aminoadipate aminotransferase mitochondrial</fullName>
    </submittedName>
</protein>
<keyword evidence="6" id="KW-1185">Reference proteome</keyword>
<accession>A0A0L7LRE2</accession>
<sequence>MNKEIVKKLNFNPLYALLRNYTESCQIQSVEEFFKFYSESASLSYKVGRQMLSLAEGMPNEDAFPYTKMTVETRDGGTLVLEGQELGKALQYVPSQGLPSLLSELRSFQQDLHKPPALPRDVLVTNGGQHGIYQCVDLLLEPGDPILTTQVYSILEKQPFELFSWKQVPSFLSLDVCGRVIRLDSISKVISSGLRGGWVTAPKVLLERLELHSQAELLHSCTLAQSLHSHLHAARELYRRRRDALYAALCEVRELTQCPLPSAGLFFWARVHGVDDVYNMRYAFFPTSLPTKIALKEKEPHTSVTLVTRSRADNTKPGLQ</sequence>
<evidence type="ECO:0000256" key="4">
    <source>
        <dbReference type="ARBA" id="ARBA00022898"/>
    </source>
</evidence>
<proteinExistence type="predicted"/>
<dbReference type="PANTHER" id="PTHR42790:SF19">
    <property type="entry name" value="KYNURENINE_ALPHA-AMINOADIPATE AMINOTRANSFERASE, MITOCHONDRIAL"/>
    <property type="match status" value="1"/>
</dbReference>
<dbReference type="InterPro" id="IPR050859">
    <property type="entry name" value="Class-I_PLP-dep_aminotransf"/>
</dbReference>
<reference evidence="5 6" key="1">
    <citation type="journal article" date="2015" name="Genome Biol. Evol.">
        <title>The genome of winter moth (Operophtera brumata) provides a genomic perspective on sexual dimorphism and phenology.</title>
        <authorList>
            <person name="Derks M.F."/>
            <person name="Smit S."/>
            <person name="Salis L."/>
            <person name="Schijlen E."/>
            <person name="Bossers A."/>
            <person name="Mateman C."/>
            <person name="Pijl A.S."/>
            <person name="de Ridder D."/>
            <person name="Groenen M.A."/>
            <person name="Visser M.E."/>
            <person name="Megens H.J."/>
        </authorList>
    </citation>
    <scope>NUCLEOTIDE SEQUENCE [LARGE SCALE GENOMIC DNA]</scope>
    <source>
        <strain evidence="5">WM2013NL</strain>
        <tissue evidence="5">Head and thorax</tissue>
    </source>
</reference>
<dbReference type="STRING" id="104452.A0A0L7LRE2"/>
<dbReference type="EMBL" id="JTDY01000316">
    <property type="protein sequence ID" value="KOB77731.1"/>
    <property type="molecule type" value="Genomic_DNA"/>
</dbReference>
<dbReference type="GO" id="GO:0008483">
    <property type="term" value="F:transaminase activity"/>
    <property type="evidence" value="ECO:0007669"/>
    <property type="project" value="UniProtKB-KW"/>
</dbReference>
<dbReference type="InterPro" id="IPR015424">
    <property type="entry name" value="PyrdxlP-dep_Trfase"/>
</dbReference>
<dbReference type="SUPFAM" id="SSF53383">
    <property type="entry name" value="PLP-dependent transferases"/>
    <property type="match status" value="1"/>
</dbReference>
<evidence type="ECO:0000313" key="5">
    <source>
        <dbReference type="EMBL" id="KOB77731.1"/>
    </source>
</evidence>
<dbReference type="Gene3D" id="3.40.640.10">
    <property type="entry name" value="Type I PLP-dependent aspartate aminotransferase-like (Major domain)"/>
    <property type="match status" value="2"/>
</dbReference>
<dbReference type="PANTHER" id="PTHR42790">
    <property type="entry name" value="AMINOTRANSFERASE"/>
    <property type="match status" value="1"/>
</dbReference>
<dbReference type="Proteomes" id="UP000037510">
    <property type="component" value="Unassembled WGS sequence"/>
</dbReference>
<evidence type="ECO:0000256" key="3">
    <source>
        <dbReference type="ARBA" id="ARBA00022679"/>
    </source>
</evidence>
<evidence type="ECO:0000313" key="6">
    <source>
        <dbReference type="Proteomes" id="UP000037510"/>
    </source>
</evidence>
<evidence type="ECO:0000256" key="1">
    <source>
        <dbReference type="ARBA" id="ARBA00001933"/>
    </source>
</evidence>
<keyword evidence="2 5" id="KW-0032">Aminotransferase</keyword>
<dbReference type="InterPro" id="IPR015421">
    <property type="entry name" value="PyrdxlP-dep_Trfase_major"/>
</dbReference>
<dbReference type="GO" id="GO:1901605">
    <property type="term" value="P:alpha-amino acid metabolic process"/>
    <property type="evidence" value="ECO:0007669"/>
    <property type="project" value="TreeGrafter"/>
</dbReference>
<dbReference type="CDD" id="cd00609">
    <property type="entry name" value="AAT_like"/>
    <property type="match status" value="1"/>
</dbReference>
<keyword evidence="3 5" id="KW-0808">Transferase</keyword>
<comment type="caution">
    <text evidence="5">The sequence shown here is derived from an EMBL/GenBank/DDBJ whole genome shotgun (WGS) entry which is preliminary data.</text>
</comment>
<comment type="cofactor">
    <cofactor evidence="1">
        <name>pyridoxal 5'-phosphate</name>
        <dbReference type="ChEBI" id="CHEBI:597326"/>
    </cofactor>
</comment>